<comment type="caution">
    <text evidence="1">The sequence shown here is derived from an EMBL/GenBank/DDBJ whole genome shotgun (WGS) entry which is preliminary data.</text>
</comment>
<protein>
    <submittedName>
        <fullName evidence="1">Uncharacterized protein</fullName>
    </submittedName>
</protein>
<proteinExistence type="predicted"/>
<name>A0ABU8XQP0_9PROT</name>
<organism evidence="1 2">
    <name type="scientific">Benzoatithermus flavus</name>
    <dbReference type="NCBI Taxonomy" id="3108223"/>
    <lineage>
        <taxon>Bacteria</taxon>
        <taxon>Pseudomonadati</taxon>
        <taxon>Pseudomonadota</taxon>
        <taxon>Alphaproteobacteria</taxon>
        <taxon>Geminicoccales</taxon>
        <taxon>Geminicoccaceae</taxon>
        <taxon>Benzoatithermus</taxon>
    </lineage>
</organism>
<keyword evidence="2" id="KW-1185">Reference proteome</keyword>
<sequence length="87" mass="9489">MSATFCFSVHTDAEPSALPRVMEVFALYGHVPARCHVERGGPDGRDLVIDTQLEGLDQAEAAQVAKRLGRIVSVVQVLWSEKRRAAA</sequence>
<dbReference type="EMBL" id="JBBLZC010000003">
    <property type="protein sequence ID" value="MEK0082307.1"/>
    <property type="molecule type" value="Genomic_DNA"/>
</dbReference>
<dbReference type="RefSeq" id="WP_418158163.1">
    <property type="nucleotide sequence ID" value="NZ_JBBLZC010000003.1"/>
</dbReference>
<gene>
    <name evidence="1" type="ORF">U1T56_04030</name>
</gene>
<evidence type="ECO:0000313" key="2">
    <source>
        <dbReference type="Proteomes" id="UP001375743"/>
    </source>
</evidence>
<evidence type="ECO:0000313" key="1">
    <source>
        <dbReference type="EMBL" id="MEK0082307.1"/>
    </source>
</evidence>
<accession>A0ABU8XQP0</accession>
<reference evidence="1 2" key="1">
    <citation type="submission" date="2024-01" db="EMBL/GenBank/DDBJ databases">
        <title>Multi-omics insights into the function and evolution of sodium benzoate biodegradation pathways in Benzoatithermus flavus gen. nov., sp. nov. from hot spring.</title>
        <authorList>
            <person name="Hu C.-J."/>
            <person name="Li W.-J."/>
        </authorList>
    </citation>
    <scope>NUCLEOTIDE SEQUENCE [LARGE SCALE GENOMIC DNA]</scope>
    <source>
        <strain evidence="1 2">SYSU G07066</strain>
    </source>
</reference>
<dbReference type="Proteomes" id="UP001375743">
    <property type="component" value="Unassembled WGS sequence"/>
</dbReference>